<dbReference type="AlphaFoldDB" id="A0A4U1F2N4"/>
<dbReference type="GO" id="GO:0005978">
    <property type="term" value="P:glycogen biosynthetic process"/>
    <property type="evidence" value="ECO:0007669"/>
    <property type="project" value="TreeGrafter"/>
</dbReference>
<accession>A0A4U1F2N4</accession>
<dbReference type="Pfam" id="PF00128">
    <property type="entry name" value="Alpha-amylase"/>
    <property type="match status" value="1"/>
</dbReference>
<proteinExistence type="predicted"/>
<organism evidence="2 3">
    <name type="scientific">Monodon monoceros</name>
    <name type="common">Narwhal</name>
    <name type="synonym">Ceratodon monodon</name>
    <dbReference type="NCBI Taxonomy" id="40151"/>
    <lineage>
        <taxon>Eukaryota</taxon>
        <taxon>Metazoa</taxon>
        <taxon>Chordata</taxon>
        <taxon>Craniata</taxon>
        <taxon>Vertebrata</taxon>
        <taxon>Euteleostomi</taxon>
        <taxon>Mammalia</taxon>
        <taxon>Eutheria</taxon>
        <taxon>Laurasiatheria</taxon>
        <taxon>Artiodactyla</taxon>
        <taxon>Whippomorpha</taxon>
        <taxon>Cetacea</taxon>
        <taxon>Odontoceti</taxon>
        <taxon>Monodontidae</taxon>
        <taxon>Monodon</taxon>
    </lineage>
</organism>
<dbReference type="GO" id="GO:0003844">
    <property type="term" value="F:1,4-alpha-glucan branching enzyme activity"/>
    <property type="evidence" value="ECO:0007669"/>
    <property type="project" value="TreeGrafter"/>
</dbReference>
<dbReference type="PANTHER" id="PTHR43651:SF3">
    <property type="entry name" value="1,4-ALPHA-GLUCAN-BRANCHING ENZYME"/>
    <property type="match status" value="1"/>
</dbReference>
<gene>
    <name evidence="2" type="ORF">EI555_007202</name>
</gene>
<dbReference type="SUPFAM" id="SSF51445">
    <property type="entry name" value="(Trans)glycosidases"/>
    <property type="match status" value="1"/>
</dbReference>
<reference evidence="3" key="1">
    <citation type="journal article" date="2019" name="IScience">
        <title>Narwhal Genome Reveals Long-Term Low Genetic Diversity despite Current Large Abundance Size.</title>
        <authorList>
            <person name="Westbury M.V."/>
            <person name="Petersen B."/>
            <person name="Garde E."/>
            <person name="Heide-Jorgensen M.P."/>
            <person name="Lorenzen E.D."/>
        </authorList>
    </citation>
    <scope>NUCLEOTIDE SEQUENCE [LARGE SCALE GENOMIC DNA]</scope>
</reference>
<dbReference type="PANTHER" id="PTHR43651">
    <property type="entry name" value="1,4-ALPHA-GLUCAN-BRANCHING ENZYME"/>
    <property type="match status" value="1"/>
</dbReference>
<feature type="non-terminal residue" evidence="2">
    <location>
        <position position="94"/>
    </location>
</feature>
<feature type="domain" description="Glycosyl hydrolase family 13 catalytic" evidence="1">
    <location>
        <begin position="12"/>
        <end position="61"/>
    </location>
</feature>
<evidence type="ECO:0000313" key="2">
    <source>
        <dbReference type="EMBL" id="TKC43488.1"/>
    </source>
</evidence>
<dbReference type="Gene3D" id="3.20.20.80">
    <property type="entry name" value="Glycosidases"/>
    <property type="match status" value="1"/>
</dbReference>
<comment type="caution">
    <text evidence="2">The sequence shown here is derived from an EMBL/GenBank/DDBJ whole genome shotgun (WGS) entry which is preliminary data.</text>
</comment>
<dbReference type="Proteomes" id="UP000308365">
    <property type="component" value="Unassembled WGS sequence"/>
</dbReference>
<dbReference type="InterPro" id="IPR006047">
    <property type="entry name" value="GH13_cat_dom"/>
</dbReference>
<sequence>MMAIMEHAYYASFGYQITSFFAASSRFGTPEELKELVDTAHSMGITVLLDVVHSHASKNSEDGLNMFDGTESCYFHYGPRGNHNLWDSRLFAYS</sequence>
<evidence type="ECO:0000313" key="3">
    <source>
        <dbReference type="Proteomes" id="UP000308365"/>
    </source>
</evidence>
<dbReference type="EMBL" id="RWIC01000462">
    <property type="protein sequence ID" value="TKC43488.1"/>
    <property type="molecule type" value="Genomic_DNA"/>
</dbReference>
<evidence type="ECO:0000259" key="1">
    <source>
        <dbReference type="Pfam" id="PF00128"/>
    </source>
</evidence>
<dbReference type="GO" id="GO:0005737">
    <property type="term" value="C:cytoplasm"/>
    <property type="evidence" value="ECO:0007669"/>
    <property type="project" value="TreeGrafter"/>
</dbReference>
<name>A0A4U1F2N4_MONMO</name>
<dbReference type="InterPro" id="IPR017853">
    <property type="entry name" value="GH"/>
</dbReference>
<protein>
    <recommendedName>
        <fullName evidence="1">Glycosyl hydrolase family 13 catalytic domain-containing protein</fullName>
    </recommendedName>
</protein>